<dbReference type="RefSeq" id="WP_095370193.1">
    <property type="nucleotide sequence ID" value="NZ_CP022983.1"/>
</dbReference>
<evidence type="ECO:0000256" key="1">
    <source>
        <dbReference type="SAM" id="Phobius"/>
    </source>
</evidence>
<reference evidence="4 5" key="1">
    <citation type="submission" date="2017-08" db="EMBL/GenBank/DDBJ databases">
        <title>Complete Genome Sequence of Bacillus kochii Oregon-R-modENCODE STRAIN BDGP4, isolated from Drosophila melanogaster gut.</title>
        <authorList>
            <person name="Wan K.H."/>
            <person name="Yu C."/>
            <person name="Park S."/>
            <person name="Hammonds A.S."/>
            <person name="Booth B.W."/>
            <person name="Celniker S.E."/>
        </authorList>
    </citation>
    <scope>NUCLEOTIDE SEQUENCE [LARGE SCALE GENOMIC DNA]</scope>
    <source>
        <strain evidence="4 5">BDGP4</strain>
    </source>
</reference>
<dbReference type="InterPro" id="IPR037126">
    <property type="entry name" value="PdaC/RsiV-like_sf"/>
</dbReference>
<dbReference type="Gene3D" id="3.30.565.40">
    <property type="entry name" value="Fervidobacterium nodosum Rt17-B1 like"/>
    <property type="match status" value="1"/>
</dbReference>
<gene>
    <name evidence="4" type="ORF">CKF48_04350</name>
</gene>
<dbReference type="Pfam" id="PF13739">
    <property type="entry name" value="PdaC"/>
    <property type="match status" value="1"/>
</dbReference>
<protein>
    <recommendedName>
        <fullName evidence="6">Anti-sigma factor</fullName>
    </recommendedName>
</protein>
<keyword evidence="5" id="KW-1185">Reference proteome</keyword>
<organism evidence="4 5">
    <name type="scientific">Cytobacillus kochii</name>
    <dbReference type="NCBI Taxonomy" id="859143"/>
    <lineage>
        <taxon>Bacteria</taxon>
        <taxon>Bacillati</taxon>
        <taxon>Bacillota</taxon>
        <taxon>Bacilli</taxon>
        <taxon>Bacillales</taxon>
        <taxon>Bacillaceae</taxon>
        <taxon>Cytobacillus</taxon>
    </lineage>
</organism>
<dbReference type="KEGG" id="bko:CKF48_04350"/>
<feature type="transmembrane region" description="Helical" evidence="1">
    <location>
        <begin position="42"/>
        <end position="61"/>
    </location>
</feature>
<evidence type="ECO:0000259" key="3">
    <source>
        <dbReference type="Pfam" id="PF13739"/>
    </source>
</evidence>
<name>A0A248TEH6_9BACI</name>
<dbReference type="InterPro" id="IPR021729">
    <property type="entry name" value="DUF3298"/>
</dbReference>
<keyword evidence="1" id="KW-0812">Transmembrane</keyword>
<dbReference type="Pfam" id="PF11738">
    <property type="entry name" value="DUF3298"/>
    <property type="match status" value="1"/>
</dbReference>
<accession>A0A248TEH6</accession>
<dbReference type="InterPro" id="IPR025303">
    <property type="entry name" value="PdaC"/>
</dbReference>
<dbReference type="AlphaFoldDB" id="A0A248TEH6"/>
<dbReference type="EMBL" id="CP022983">
    <property type="protein sequence ID" value="ASV66618.1"/>
    <property type="molecule type" value="Genomic_DNA"/>
</dbReference>
<sequence>MSNRLKEWRRQYNDIPIPTELDDIIESALTSHTQQKHTKKRWIWPTSIVAAASIFTATVNFSPQAAKAMSEVPILKQIIEVITIDKIHEEQESKSIDVEIPEISGLENHQLETHLNQAFLEKGKQLYQEYMDSNGHLAIQSDYSIVNENNQILSIELNTFKAEASGYEQKDYLTIDKELQTVITLPSLFTSEAYVEVISEEIKKQMKQNMANDENLIYWLDDVESFTTINRDQSFFINEDNHLIMSFNEYEVAPGYMGVVQFEIPTEIIDEILVSDRYIN</sequence>
<feature type="domain" description="DUF3298" evidence="2">
    <location>
        <begin position="188"/>
        <end position="266"/>
    </location>
</feature>
<dbReference type="OrthoDB" id="4990at2"/>
<evidence type="ECO:0008006" key="6">
    <source>
        <dbReference type="Google" id="ProtNLM"/>
    </source>
</evidence>
<feature type="domain" description="Deacetylase PdaC" evidence="3">
    <location>
        <begin position="87"/>
        <end position="160"/>
    </location>
</feature>
<dbReference type="Gene3D" id="3.90.640.20">
    <property type="entry name" value="Heat-shock cognate protein, ATPase"/>
    <property type="match status" value="1"/>
</dbReference>
<evidence type="ECO:0000259" key="2">
    <source>
        <dbReference type="Pfam" id="PF11738"/>
    </source>
</evidence>
<keyword evidence="1" id="KW-0472">Membrane</keyword>
<keyword evidence="1" id="KW-1133">Transmembrane helix</keyword>
<evidence type="ECO:0000313" key="5">
    <source>
        <dbReference type="Proteomes" id="UP000215137"/>
    </source>
</evidence>
<evidence type="ECO:0000313" key="4">
    <source>
        <dbReference type="EMBL" id="ASV66618.1"/>
    </source>
</evidence>
<proteinExistence type="predicted"/>
<dbReference type="Proteomes" id="UP000215137">
    <property type="component" value="Chromosome"/>
</dbReference>